<gene>
    <name evidence="6" type="ORF">EFW17_01185</name>
</gene>
<proteinExistence type="inferred from homology"/>
<dbReference type="Proteomes" id="UP000269198">
    <property type="component" value="Unassembled WGS sequence"/>
</dbReference>
<evidence type="ECO:0000259" key="5">
    <source>
        <dbReference type="Pfam" id="PF13458"/>
    </source>
</evidence>
<dbReference type="EMBL" id="RJMB01000001">
    <property type="protein sequence ID" value="RNL87456.1"/>
    <property type="molecule type" value="Genomic_DNA"/>
</dbReference>
<organism evidence="6 7">
    <name type="scientific">Halostreptopolyspora alba</name>
    <dbReference type="NCBI Taxonomy" id="2487137"/>
    <lineage>
        <taxon>Bacteria</taxon>
        <taxon>Bacillati</taxon>
        <taxon>Actinomycetota</taxon>
        <taxon>Actinomycetes</taxon>
        <taxon>Streptosporangiales</taxon>
        <taxon>Nocardiopsidaceae</taxon>
        <taxon>Halostreptopolyspora</taxon>
    </lineage>
</organism>
<keyword evidence="2 4" id="KW-0732">Signal</keyword>
<dbReference type="OrthoDB" id="26870at2"/>
<dbReference type="Pfam" id="PF13458">
    <property type="entry name" value="Peripla_BP_6"/>
    <property type="match status" value="1"/>
</dbReference>
<dbReference type="Gene3D" id="3.40.50.2300">
    <property type="match status" value="2"/>
</dbReference>
<reference evidence="6 7" key="1">
    <citation type="submission" date="2018-11" db="EMBL/GenBank/DDBJ databases">
        <title>The genome draft of YIM 96095.</title>
        <authorList>
            <person name="Tang S.-K."/>
            <person name="Chunyu W.-X."/>
            <person name="Feng Y.-Z."/>
        </authorList>
    </citation>
    <scope>NUCLEOTIDE SEQUENCE [LARGE SCALE GENOMIC DNA]</scope>
    <source>
        <strain evidence="6 7">YIM 96095</strain>
    </source>
</reference>
<dbReference type="SUPFAM" id="SSF53822">
    <property type="entry name" value="Periplasmic binding protein-like I"/>
    <property type="match status" value="1"/>
</dbReference>
<feature type="region of interest" description="Disordered" evidence="3">
    <location>
        <begin position="413"/>
        <end position="437"/>
    </location>
</feature>
<dbReference type="InterPro" id="IPR028082">
    <property type="entry name" value="Peripla_BP_I"/>
</dbReference>
<feature type="domain" description="Leucine-binding protein" evidence="5">
    <location>
        <begin position="42"/>
        <end position="399"/>
    </location>
</feature>
<dbReference type="PANTHER" id="PTHR47235:SF1">
    <property type="entry name" value="BLR6548 PROTEIN"/>
    <property type="match status" value="1"/>
</dbReference>
<evidence type="ECO:0000256" key="4">
    <source>
        <dbReference type="SAM" id="SignalP"/>
    </source>
</evidence>
<keyword evidence="7" id="KW-1185">Reference proteome</keyword>
<dbReference type="InterPro" id="IPR028081">
    <property type="entry name" value="Leu-bd"/>
</dbReference>
<dbReference type="AlphaFoldDB" id="A0A3N0EHT8"/>
<evidence type="ECO:0000256" key="3">
    <source>
        <dbReference type="SAM" id="MobiDB-lite"/>
    </source>
</evidence>
<sequence>MSAAAAAAAAAILLSSCSGAGEVEDNGTADLDVSTGVTDDSVVIGTHMPLTGPAAPGYSQIPAGAGAVFEYINDNGGVHGREIDYRVEDDVYQPDNTVEVTQDLVHDDEIFAMVGGLGTPTHSKVLDFLDQEGVPDLFVSSGALMWNQPDEYPLTYGYQVDYTREAKIQGEYIAENFPDADVGYLHQSDDVGEDSQAGLDQYLEDQVVEVQSYDSGQDSISAQVEALADAEADVVVCSCVPNYSAMMLLESAGIGYDPQFVVSSIGADTVTLSGLLEQFAEEAGSDAPADAMLDGMISTGYLPRVNQEDDPWISFFREIYDDYVEEDVPFSNTTIYGMVQAVKFAQVLENAGEDLTRQALIDALDEDDYPGPGLVPFTTASDNHAGYTGTYVSRYSEGGDVEVLQEVRVTDNEDGPIEEFDLERPGPDEIAPFSDLG</sequence>
<dbReference type="PANTHER" id="PTHR47235">
    <property type="entry name" value="BLR6548 PROTEIN"/>
    <property type="match status" value="1"/>
</dbReference>
<dbReference type="CDD" id="cd06343">
    <property type="entry name" value="PBP1_ABC_ligand_binding-like"/>
    <property type="match status" value="1"/>
</dbReference>
<evidence type="ECO:0000313" key="6">
    <source>
        <dbReference type="EMBL" id="RNL87456.1"/>
    </source>
</evidence>
<evidence type="ECO:0000313" key="7">
    <source>
        <dbReference type="Proteomes" id="UP000269198"/>
    </source>
</evidence>
<feature type="chain" id="PRO_5018069418" evidence="4">
    <location>
        <begin position="21"/>
        <end position="437"/>
    </location>
</feature>
<comment type="similarity">
    <text evidence="1">Belongs to the leucine-binding protein family.</text>
</comment>
<evidence type="ECO:0000256" key="2">
    <source>
        <dbReference type="ARBA" id="ARBA00022729"/>
    </source>
</evidence>
<name>A0A3N0EHT8_9ACTN</name>
<protein>
    <submittedName>
        <fullName evidence="6">ABC transporter substrate-binding protein</fullName>
    </submittedName>
</protein>
<accession>A0A3N0EHT8</accession>
<comment type="caution">
    <text evidence="6">The sequence shown here is derived from an EMBL/GenBank/DDBJ whole genome shotgun (WGS) entry which is preliminary data.</text>
</comment>
<evidence type="ECO:0000256" key="1">
    <source>
        <dbReference type="ARBA" id="ARBA00010062"/>
    </source>
</evidence>
<feature type="signal peptide" evidence="4">
    <location>
        <begin position="1"/>
        <end position="20"/>
    </location>
</feature>